<proteinExistence type="predicted"/>
<dbReference type="EMBL" id="CADIKI010000023">
    <property type="protein sequence ID" value="CAB3806616.1"/>
    <property type="molecule type" value="Genomic_DNA"/>
</dbReference>
<protein>
    <submittedName>
        <fullName evidence="1">Uncharacterized protein</fullName>
    </submittedName>
</protein>
<dbReference type="Proteomes" id="UP000494252">
    <property type="component" value="Unassembled WGS sequence"/>
</dbReference>
<evidence type="ECO:0000313" key="1">
    <source>
        <dbReference type="EMBL" id="CAB3806616.1"/>
    </source>
</evidence>
<reference evidence="1 2" key="1">
    <citation type="submission" date="2020-04" db="EMBL/GenBank/DDBJ databases">
        <authorList>
            <person name="De Canck E."/>
        </authorList>
    </citation>
    <scope>NUCLEOTIDE SEQUENCE [LARGE SCALE GENOMIC DNA]</scope>
    <source>
        <strain evidence="1 2">LMG 27177</strain>
    </source>
</reference>
<accession>A0A6J5GTG4</accession>
<dbReference type="RefSeq" id="WP_175165253.1">
    <property type="nucleotide sequence ID" value="NZ_CADIKI010000023.1"/>
</dbReference>
<organism evidence="1 2">
    <name type="scientific">Paraburkholderia fynbosensis</name>
    <dbReference type="NCBI Taxonomy" id="1200993"/>
    <lineage>
        <taxon>Bacteria</taxon>
        <taxon>Pseudomonadati</taxon>
        <taxon>Pseudomonadota</taxon>
        <taxon>Betaproteobacteria</taxon>
        <taxon>Burkholderiales</taxon>
        <taxon>Burkholderiaceae</taxon>
        <taxon>Paraburkholderia</taxon>
    </lineage>
</organism>
<gene>
    <name evidence="1" type="ORF">LMG27177_06134</name>
</gene>
<keyword evidence="2" id="KW-1185">Reference proteome</keyword>
<name>A0A6J5GTG4_9BURK</name>
<dbReference type="AlphaFoldDB" id="A0A6J5GTG4"/>
<sequence length="73" mass="8303">MIDQHDRFPDEAFPPELEAFAFCAMVDAIRKAQGREDPAAFEAGSLERAWAEIDLIRDTLRMIGIDPDDDSRH</sequence>
<evidence type="ECO:0000313" key="2">
    <source>
        <dbReference type="Proteomes" id="UP000494252"/>
    </source>
</evidence>